<dbReference type="PROSITE" id="PS51318">
    <property type="entry name" value="TAT"/>
    <property type="match status" value="1"/>
</dbReference>
<dbReference type="InterPro" id="IPR002037">
    <property type="entry name" value="Glyco_hydro_8"/>
</dbReference>
<dbReference type="InterPro" id="IPR008928">
    <property type="entry name" value="6-hairpin_glycosidase_sf"/>
</dbReference>
<dbReference type="GO" id="GO:0016787">
    <property type="term" value="F:hydrolase activity"/>
    <property type="evidence" value="ECO:0007669"/>
    <property type="project" value="UniProtKB-KW"/>
</dbReference>
<sequence>MPPHSSRRVLLAALASAPAFLAGPWAHAVPRPGAEPSPGMLEDWRTFRRSFLRPDGRVVDTGNQGVSHSEGQGWAMFAAERCGDRNAFDLIWSWTSLVLARPSDRLLAWRYVPGSGNPVPDSNNASDGDLFAAAALLLAAERWRHPPYAEAGVAIAADVLRLLLRRVAGKVVLLPGARGFEETASVTLNPSYYAFPALPVLARAVPDPVWGELADDGVELLRQARFGAWGLPPDWLSLRRQDGSLSLAEGWPARFSYDAVRVPLYLAWAGLDGEPVVRAASGFWQRARPVPAWTDLRTNQLAPYPASEGVQKLAGWISGRGVVSSGGTDDYYSSVLKLLTSCAAFSLK</sequence>
<dbReference type="SUPFAM" id="SSF48208">
    <property type="entry name" value="Six-hairpin glycosidases"/>
    <property type="match status" value="1"/>
</dbReference>
<evidence type="ECO:0000256" key="1">
    <source>
        <dbReference type="ARBA" id="ARBA00000966"/>
    </source>
</evidence>
<evidence type="ECO:0000313" key="10">
    <source>
        <dbReference type="Proteomes" id="UP001595593"/>
    </source>
</evidence>
<protein>
    <recommendedName>
        <fullName evidence="3">cellulase</fullName>
        <ecNumber evidence="3">3.2.1.4</ecNumber>
    </recommendedName>
</protein>
<proteinExistence type="inferred from homology"/>
<keyword evidence="7" id="KW-0119">Carbohydrate metabolism</keyword>
<organism evidence="9 10">
    <name type="scientific">Teichococcus globiformis</name>
    <dbReference type="NCBI Taxonomy" id="2307229"/>
    <lineage>
        <taxon>Bacteria</taxon>
        <taxon>Pseudomonadati</taxon>
        <taxon>Pseudomonadota</taxon>
        <taxon>Alphaproteobacteria</taxon>
        <taxon>Acetobacterales</taxon>
        <taxon>Roseomonadaceae</taxon>
        <taxon>Roseomonas</taxon>
    </lineage>
</organism>
<keyword evidence="10" id="KW-1185">Reference proteome</keyword>
<keyword evidence="7" id="KW-0624">Polysaccharide degradation</keyword>
<evidence type="ECO:0000256" key="7">
    <source>
        <dbReference type="ARBA" id="ARBA00023326"/>
    </source>
</evidence>
<dbReference type="EC" id="3.2.1.4" evidence="3"/>
<name>A0ABV7G5D8_9PROT</name>
<comment type="caution">
    <text evidence="9">The sequence shown here is derived from an EMBL/GenBank/DDBJ whole genome shotgun (WGS) entry which is preliminary data.</text>
</comment>
<evidence type="ECO:0000313" key="9">
    <source>
        <dbReference type="EMBL" id="MFC3126711.1"/>
    </source>
</evidence>
<reference evidence="10" key="1">
    <citation type="journal article" date="2019" name="Int. J. Syst. Evol. Microbiol.">
        <title>The Global Catalogue of Microorganisms (GCM) 10K type strain sequencing project: providing services to taxonomists for standard genome sequencing and annotation.</title>
        <authorList>
            <consortium name="The Broad Institute Genomics Platform"/>
            <consortium name="The Broad Institute Genome Sequencing Center for Infectious Disease"/>
            <person name="Wu L."/>
            <person name="Ma J."/>
        </authorList>
    </citation>
    <scope>NUCLEOTIDE SEQUENCE [LARGE SCALE GENOMIC DNA]</scope>
    <source>
        <strain evidence="10">KCTC 52094</strain>
    </source>
</reference>
<feature type="chain" id="PRO_5047066884" description="cellulase" evidence="8">
    <location>
        <begin position="29"/>
        <end position="348"/>
    </location>
</feature>
<evidence type="ECO:0000256" key="5">
    <source>
        <dbReference type="ARBA" id="ARBA00023001"/>
    </source>
</evidence>
<evidence type="ECO:0000256" key="8">
    <source>
        <dbReference type="SAM" id="SignalP"/>
    </source>
</evidence>
<dbReference type="Proteomes" id="UP001595593">
    <property type="component" value="Unassembled WGS sequence"/>
</dbReference>
<evidence type="ECO:0000256" key="2">
    <source>
        <dbReference type="ARBA" id="ARBA00009209"/>
    </source>
</evidence>
<accession>A0ABV7G5D8</accession>
<keyword evidence="5" id="KW-0136">Cellulose degradation</keyword>
<gene>
    <name evidence="9" type="ORF">ACFOD4_16730</name>
</gene>
<keyword evidence="4 9" id="KW-0378">Hydrolase</keyword>
<comment type="catalytic activity">
    <reaction evidence="1">
        <text>Endohydrolysis of (1-&gt;4)-beta-D-glucosidic linkages in cellulose, lichenin and cereal beta-D-glucans.</text>
        <dbReference type="EC" id="3.2.1.4"/>
    </reaction>
</comment>
<evidence type="ECO:0000256" key="6">
    <source>
        <dbReference type="ARBA" id="ARBA00023295"/>
    </source>
</evidence>
<dbReference type="InterPro" id="IPR006311">
    <property type="entry name" value="TAT_signal"/>
</dbReference>
<dbReference type="Pfam" id="PF01270">
    <property type="entry name" value="Glyco_hydro_8"/>
    <property type="match status" value="1"/>
</dbReference>
<dbReference type="Gene3D" id="1.50.10.10">
    <property type="match status" value="1"/>
</dbReference>
<keyword evidence="8" id="KW-0732">Signal</keyword>
<evidence type="ECO:0000256" key="4">
    <source>
        <dbReference type="ARBA" id="ARBA00022801"/>
    </source>
</evidence>
<dbReference type="EMBL" id="JBHRTN010000018">
    <property type="protein sequence ID" value="MFC3126711.1"/>
    <property type="molecule type" value="Genomic_DNA"/>
</dbReference>
<feature type="signal peptide" evidence="8">
    <location>
        <begin position="1"/>
        <end position="28"/>
    </location>
</feature>
<dbReference type="PRINTS" id="PR00735">
    <property type="entry name" value="GLHYDRLASE8"/>
</dbReference>
<keyword evidence="6" id="KW-0326">Glycosidase</keyword>
<comment type="similarity">
    <text evidence="2">Belongs to the glycosyl hydrolase 8 (cellulase D) family.</text>
</comment>
<dbReference type="RefSeq" id="WP_379598229.1">
    <property type="nucleotide sequence ID" value="NZ_JBHRTN010000018.1"/>
</dbReference>
<dbReference type="InterPro" id="IPR012341">
    <property type="entry name" value="6hp_glycosidase-like_sf"/>
</dbReference>
<evidence type="ECO:0000256" key="3">
    <source>
        <dbReference type="ARBA" id="ARBA00012601"/>
    </source>
</evidence>